<organism evidence="1 2">
    <name type="scientific">Dickeya aquatica</name>
    <dbReference type="NCBI Taxonomy" id="1401087"/>
    <lineage>
        <taxon>Bacteria</taxon>
        <taxon>Pseudomonadati</taxon>
        <taxon>Pseudomonadota</taxon>
        <taxon>Gammaproteobacteria</taxon>
        <taxon>Enterobacterales</taxon>
        <taxon>Pectobacteriaceae</taxon>
        <taxon>Dickeya</taxon>
    </lineage>
</organism>
<dbReference type="AlphaFoldDB" id="A0A375A6A6"/>
<reference evidence="1 2" key="1">
    <citation type="submission" date="2016-09" db="EMBL/GenBank/DDBJ databases">
        <authorList>
            <person name="Reverchon S."/>
            <person name="Nasser W."/>
            <person name="Leonard S."/>
            <person name="Brochier C."/>
            <person name="Duprey A."/>
        </authorList>
    </citation>
    <scope>NUCLEOTIDE SEQUENCE [LARGE SCALE GENOMIC DNA]</scope>
    <source>
        <strain evidence="1 2">174/2</strain>
    </source>
</reference>
<dbReference type="Proteomes" id="UP000294820">
    <property type="component" value="Chromosome 1"/>
</dbReference>
<protein>
    <submittedName>
        <fullName evidence="1">Uncharacterized protein</fullName>
    </submittedName>
</protein>
<sequence>MPVRPEAISDKALSATDCQPLKHGTFLLEFTFSARIIPDNLPGGNMFNTTVFVGAKPQLPAGSMTAFFLPLPDRFTKKAPR</sequence>
<dbReference type="KEGG" id="daq:DAQ1742_00484"/>
<name>A0A375A6A6_9GAMM</name>
<keyword evidence="2" id="KW-1185">Reference proteome</keyword>
<gene>
    <name evidence="1" type="ORF">DAQ1742_00484</name>
</gene>
<dbReference type="EMBL" id="LT615367">
    <property type="protein sequence ID" value="SLM61584.1"/>
    <property type="molecule type" value="Genomic_DNA"/>
</dbReference>
<accession>A0A375A6A6</accession>
<evidence type="ECO:0000313" key="1">
    <source>
        <dbReference type="EMBL" id="SLM61584.1"/>
    </source>
</evidence>
<proteinExistence type="predicted"/>
<evidence type="ECO:0000313" key="2">
    <source>
        <dbReference type="Proteomes" id="UP000294820"/>
    </source>
</evidence>